<dbReference type="Proteomes" id="UP000824073">
    <property type="component" value="Unassembled WGS sequence"/>
</dbReference>
<sequence>MAQGRDTVTLYTAQSDAVIDAVHGGVAFSREEYVSRKYGESAPIFLTAYRWFAAEAQKLVPRPEGAGLPYWVFGSVQSVDRSGGGRLLTLEVPRDQAVFFDMYDWNRVLQLKYMGASEKQERAFCEELARRGLRESDVVLSQFYPDLRQQIIQSWDRLFCHHESIRSGDLTGVGAVQAALWCIRREWVVSWG</sequence>
<reference evidence="1" key="2">
    <citation type="journal article" date="2021" name="PeerJ">
        <title>Extensive microbial diversity within the chicken gut microbiome revealed by metagenomics and culture.</title>
        <authorList>
            <person name="Gilroy R."/>
            <person name="Ravi A."/>
            <person name="Getino M."/>
            <person name="Pursley I."/>
            <person name="Horton D.L."/>
            <person name="Alikhan N.F."/>
            <person name="Baker D."/>
            <person name="Gharbi K."/>
            <person name="Hall N."/>
            <person name="Watson M."/>
            <person name="Adriaenssens E.M."/>
            <person name="Foster-Nyarko E."/>
            <person name="Jarju S."/>
            <person name="Secka A."/>
            <person name="Antonio M."/>
            <person name="Oren A."/>
            <person name="Chaudhuri R.R."/>
            <person name="La Ragione R."/>
            <person name="Hildebrand F."/>
            <person name="Pallen M.J."/>
        </authorList>
    </citation>
    <scope>NUCLEOTIDE SEQUENCE</scope>
    <source>
        <strain evidence="1">CHK191-8634</strain>
    </source>
</reference>
<evidence type="ECO:0000313" key="2">
    <source>
        <dbReference type="Proteomes" id="UP000824073"/>
    </source>
</evidence>
<name>A0A9D1S1I7_9CLOT</name>
<protein>
    <submittedName>
        <fullName evidence="1">DUF3841 domain-containing protein</fullName>
    </submittedName>
</protein>
<dbReference type="EMBL" id="DVMR01000069">
    <property type="protein sequence ID" value="HIU44495.1"/>
    <property type="molecule type" value="Genomic_DNA"/>
</dbReference>
<dbReference type="Pfam" id="PF12952">
    <property type="entry name" value="DUF3841"/>
    <property type="match status" value="1"/>
</dbReference>
<reference evidence="1" key="1">
    <citation type="submission" date="2020-10" db="EMBL/GenBank/DDBJ databases">
        <authorList>
            <person name="Gilroy R."/>
        </authorList>
    </citation>
    <scope>NUCLEOTIDE SEQUENCE</scope>
    <source>
        <strain evidence="1">CHK191-8634</strain>
    </source>
</reference>
<organism evidence="1 2">
    <name type="scientific">Candidatus Ventrousia excrementavium</name>
    <dbReference type="NCBI Taxonomy" id="2840961"/>
    <lineage>
        <taxon>Bacteria</taxon>
        <taxon>Bacillati</taxon>
        <taxon>Bacillota</taxon>
        <taxon>Clostridia</taxon>
        <taxon>Eubacteriales</taxon>
        <taxon>Clostridiaceae</taxon>
        <taxon>Clostridiaceae incertae sedis</taxon>
        <taxon>Candidatus Ventrousia</taxon>
    </lineage>
</organism>
<gene>
    <name evidence="1" type="ORF">IAB67_09385</name>
</gene>
<comment type="caution">
    <text evidence="1">The sequence shown here is derived from an EMBL/GenBank/DDBJ whole genome shotgun (WGS) entry which is preliminary data.</text>
</comment>
<proteinExistence type="predicted"/>
<dbReference type="InterPro" id="IPR024211">
    <property type="entry name" value="DUF3841"/>
</dbReference>
<dbReference type="AlphaFoldDB" id="A0A9D1S1I7"/>
<evidence type="ECO:0000313" key="1">
    <source>
        <dbReference type="EMBL" id="HIU44495.1"/>
    </source>
</evidence>
<accession>A0A9D1S1I7</accession>